<dbReference type="Pfam" id="PF02518">
    <property type="entry name" value="HATPase_c"/>
    <property type="match status" value="1"/>
</dbReference>
<dbReference type="GO" id="GO:0005524">
    <property type="term" value="F:ATP binding"/>
    <property type="evidence" value="ECO:0007669"/>
    <property type="project" value="UniProtKB-KW"/>
</dbReference>
<evidence type="ECO:0000256" key="7">
    <source>
        <dbReference type="ARBA" id="ARBA00022692"/>
    </source>
</evidence>
<dbReference type="AlphaFoldDB" id="A0A3G1L1E2"/>
<dbReference type="EC" id="2.7.13.3" evidence="3"/>
<dbReference type="GO" id="GO:0000155">
    <property type="term" value="F:phosphorelay sensor kinase activity"/>
    <property type="evidence" value="ECO:0007669"/>
    <property type="project" value="InterPro"/>
</dbReference>
<keyword evidence="13 15" id="KW-0472">Membrane</keyword>
<keyword evidence="5" id="KW-0597">Phosphoprotein</keyword>
<feature type="domain" description="HAMP" evidence="17">
    <location>
        <begin position="235"/>
        <end position="287"/>
    </location>
</feature>
<dbReference type="CDD" id="cd06225">
    <property type="entry name" value="HAMP"/>
    <property type="match status" value="1"/>
</dbReference>
<dbReference type="SUPFAM" id="SSF55874">
    <property type="entry name" value="ATPase domain of HSP90 chaperone/DNA topoisomerase II/histidine kinase"/>
    <property type="match status" value="1"/>
</dbReference>
<protein>
    <recommendedName>
        <fullName evidence="3">histidine kinase</fullName>
        <ecNumber evidence="3">2.7.13.3</ecNumber>
    </recommendedName>
</protein>
<keyword evidence="9 18" id="KW-0418">Kinase</keyword>
<evidence type="ECO:0000256" key="8">
    <source>
        <dbReference type="ARBA" id="ARBA00022741"/>
    </source>
</evidence>
<dbReference type="PRINTS" id="PR00344">
    <property type="entry name" value="BCTRLSENSOR"/>
</dbReference>
<evidence type="ECO:0000259" key="16">
    <source>
        <dbReference type="PROSITE" id="PS50109"/>
    </source>
</evidence>
<dbReference type="Gene3D" id="6.10.340.10">
    <property type="match status" value="1"/>
</dbReference>
<dbReference type="InterPro" id="IPR004358">
    <property type="entry name" value="Sig_transdc_His_kin-like_C"/>
</dbReference>
<organism evidence="18 19">
    <name type="scientific">Formimonas warabiya</name>
    <dbReference type="NCBI Taxonomy" id="1761012"/>
    <lineage>
        <taxon>Bacteria</taxon>
        <taxon>Bacillati</taxon>
        <taxon>Bacillota</taxon>
        <taxon>Clostridia</taxon>
        <taxon>Eubacteriales</taxon>
        <taxon>Peptococcaceae</taxon>
        <taxon>Candidatus Formimonas</taxon>
    </lineage>
</organism>
<evidence type="ECO:0000256" key="4">
    <source>
        <dbReference type="ARBA" id="ARBA00022475"/>
    </source>
</evidence>
<evidence type="ECO:0000256" key="15">
    <source>
        <dbReference type="SAM" id="Phobius"/>
    </source>
</evidence>
<dbReference type="InterPro" id="IPR003660">
    <property type="entry name" value="HAMP_dom"/>
</dbReference>
<keyword evidence="19" id="KW-1185">Reference proteome</keyword>
<dbReference type="KEGG" id="fwa:DCMF_08255"/>
<dbReference type="SMART" id="SM00304">
    <property type="entry name" value="HAMP"/>
    <property type="match status" value="1"/>
</dbReference>
<dbReference type="Pfam" id="PF00512">
    <property type="entry name" value="HisKA"/>
    <property type="match status" value="1"/>
</dbReference>
<evidence type="ECO:0000256" key="2">
    <source>
        <dbReference type="ARBA" id="ARBA00004651"/>
    </source>
</evidence>
<evidence type="ECO:0000256" key="3">
    <source>
        <dbReference type="ARBA" id="ARBA00012438"/>
    </source>
</evidence>
<gene>
    <name evidence="18" type="ORF">DCMF_08255</name>
</gene>
<evidence type="ECO:0000256" key="11">
    <source>
        <dbReference type="ARBA" id="ARBA00022989"/>
    </source>
</evidence>
<evidence type="ECO:0000256" key="1">
    <source>
        <dbReference type="ARBA" id="ARBA00000085"/>
    </source>
</evidence>
<dbReference type="Gene3D" id="1.10.287.130">
    <property type="match status" value="1"/>
</dbReference>
<dbReference type="Pfam" id="PF00672">
    <property type="entry name" value="HAMP"/>
    <property type="match status" value="1"/>
</dbReference>
<dbReference type="CDD" id="cd00075">
    <property type="entry name" value="HATPase"/>
    <property type="match status" value="1"/>
</dbReference>
<dbReference type="SMART" id="SM00388">
    <property type="entry name" value="HisKA"/>
    <property type="match status" value="1"/>
</dbReference>
<dbReference type="SUPFAM" id="SSF47384">
    <property type="entry name" value="Homodimeric domain of signal transducing histidine kinase"/>
    <property type="match status" value="1"/>
</dbReference>
<comment type="subcellular location">
    <subcellularLocation>
        <location evidence="2">Cell membrane</location>
        <topology evidence="2">Multi-pass membrane protein</topology>
    </subcellularLocation>
</comment>
<accession>A0A3G1L1E2</accession>
<dbReference type="OrthoDB" id="9813151at2"/>
<dbReference type="InterPro" id="IPR003661">
    <property type="entry name" value="HisK_dim/P_dom"/>
</dbReference>
<feature type="coiled-coil region" evidence="14">
    <location>
        <begin position="268"/>
        <end position="302"/>
    </location>
</feature>
<evidence type="ECO:0000259" key="17">
    <source>
        <dbReference type="PROSITE" id="PS50885"/>
    </source>
</evidence>
<feature type="transmembrane region" description="Helical" evidence="15">
    <location>
        <begin position="213"/>
        <end position="237"/>
    </location>
</feature>
<feature type="transmembrane region" description="Helical" evidence="15">
    <location>
        <begin position="42"/>
        <end position="65"/>
    </location>
</feature>
<keyword evidence="8" id="KW-0547">Nucleotide-binding</keyword>
<proteinExistence type="predicted"/>
<keyword evidence="10" id="KW-0067">ATP-binding</keyword>
<dbReference type="InterPro" id="IPR050398">
    <property type="entry name" value="HssS/ArlS-like"/>
</dbReference>
<evidence type="ECO:0000256" key="9">
    <source>
        <dbReference type="ARBA" id="ARBA00022777"/>
    </source>
</evidence>
<dbReference type="FunFam" id="1.10.287.130:FF:000001">
    <property type="entry name" value="Two-component sensor histidine kinase"/>
    <property type="match status" value="1"/>
</dbReference>
<evidence type="ECO:0000256" key="10">
    <source>
        <dbReference type="ARBA" id="ARBA00022840"/>
    </source>
</evidence>
<evidence type="ECO:0000256" key="13">
    <source>
        <dbReference type="ARBA" id="ARBA00023136"/>
    </source>
</evidence>
<dbReference type="InterPro" id="IPR036097">
    <property type="entry name" value="HisK_dim/P_sf"/>
</dbReference>
<dbReference type="CDD" id="cd00082">
    <property type="entry name" value="HisKA"/>
    <property type="match status" value="1"/>
</dbReference>
<keyword evidence="11 15" id="KW-1133">Transmembrane helix</keyword>
<evidence type="ECO:0000256" key="5">
    <source>
        <dbReference type="ARBA" id="ARBA00022553"/>
    </source>
</evidence>
<dbReference type="PROSITE" id="PS50109">
    <property type="entry name" value="HIS_KIN"/>
    <property type="match status" value="1"/>
</dbReference>
<dbReference type="Proteomes" id="UP000323521">
    <property type="component" value="Chromosome"/>
</dbReference>
<sequence>MNTYLRQIRKRLRLIIQALRGFCLIIKRLLQEQFNKNIYTRILFTNVTAFVFGLIVLMMFSSFVVKEVTYDQAQQELLRKAKRVNFALLHQTDQEWGTVPASQTSDQAQGKQDLLKFLADIFDARIMVFDRAGNIMGTSVEQEIVPGSKVEEKFVEILNKGEIAITGSVDQETGQPTLIAVVPMGNNKDVIKDGILLETTTSNLDLALNKMRLYLVIGGMVILVMIIVISVYLAMYISRPISRLATTVAEISSGKYVVNIEDQPLDEIKALTGQLNKLTMTVQQIQEENRMAQDERAQLFSEISHELRTPLTAVQGFVEAIRDGMVQDGALLGKYLDTIHTQTIHITRLVDDILALSRLESGNITVEKLPLDLIVLAQGVVISMEGLANSKNTSILLEKKTEDATVIGDVDRMEQIIRNLLKNAIRATENGTIRVDMESRQGEVVLTIADNGIGIPPDELPHIWDRFYRVKNQRSNYVQEQGSGLGLVIVKKLVQLQGGKIDVASQLGKGTIFSISFASFTQK</sequence>
<keyword evidence="6" id="KW-0808">Transferase</keyword>
<dbReference type="InterPro" id="IPR005467">
    <property type="entry name" value="His_kinase_dom"/>
</dbReference>
<name>A0A3G1L1E2_FORW1</name>
<keyword evidence="4" id="KW-1003">Cell membrane</keyword>
<keyword evidence="7 15" id="KW-0812">Transmembrane</keyword>
<keyword evidence="12" id="KW-0902">Two-component regulatory system</keyword>
<comment type="catalytic activity">
    <reaction evidence="1">
        <text>ATP + protein L-histidine = ADP + protein N-phospho-L-histidine.</text>
        <dbReference type="EC" id="2.7.13.3"/>
    </reaction>
</comment>
<dbReference type="InterPro" id="IPR003594">
    <property type="entry name" value="HATPase_dom"/>
</dbReference>
<dbReference type="PROSITE" id="PS50885">
    <property type="entry name" value="HAMP"/>
    <property type="match status" value="1"/>
</dbReference>
<dbReference type="EMBL" id="CP017634">
    <property type="protein sequence ID" value="ATW28464.1"/>
    <property type="molecule type" value="Genomic_DNA"/>
</dbReference>
<evidence type="ECO:0000313" key="18">
    <source>
        <dbReference type="EMBL" id="ATW28464.1"/>
    </source>
</evidence>
<dbReference type="PANTHER" id="PTHR45528:SF1">
    <property type="entry name" value="SENSOR HISTIDINE KINASE CPXA"/>
    <property type="match status" value="1"/>
</dbReference>
<evidence type="ECO:0000256" key="6">
    <source>
        <dbReference type="ARBA" id="ARBA00022679"/>
    </source>
</evidence>
<evidence type="ECO:0000313" key="19">
    <source>
        <dbReference type="Proteomes" id="UP000323521"/>
    </source>
</evidence>
<feature type="domain" description="Histidine kinase" evidence="16">
    <location>
        <begin position="302"/>
        <end position="521"/>
    </location>
</feature>
<reference evidence="18 19" key="1">
    <citation type="submission" date="2016-10" db="EMBL/GenBank/DDBJ databases">
        <title>Complete Genome Sequence of Peptococcaceae strain DCMF.</title>
        <authorList>
            <person name="Edwards R.J."/>
            <person name="Holland S.I."/>
            <person name="Deshpande N.P."/>
            <person name="Wong Y.K."/>
            <person name="Ertan H."/>
            <person name="Manefield M."/>
            <person name="Russell T.L."/>
            <person name="Lee M.J."/>
        </authorList>
    </citation>
    <scope>NUCLEOTIDE SEQUENCE [LARGE SCALE GENOMIC DNA]</scope>
    <source>
        <strain evidence="18 19">DCMF</strain>
    </source>
</reference>
<dbReference type="SMART" id="SM00387">
    <property type="entry name" value="HATPase_c"/>
    <property type="match status" value="1"/>
</dbReference>
<dbReference type="PANTHER" id="PTHR45528">
    <property type="entry name" value="SENSOR HISTIDINE KINASE CPXA"/>
    <property type="match status" value="1"/>
</dbReference>
<keyword evidence="14" id="KW-0175">Coiled coil</keyword>
<evidence type="ECO:0000256" key="14">
    <source>
        <dbReference type="SAM" id="Coils"/>
    </source>
</evidence>
<dbReference type="FunFam" id="3.30.565.10:FF:000006">
    <property type="entry name" value="Sensor histidine kinase WalK"/>
    <property type="match status" value="1"/>
</dbReference>
<dbReference type="GO" id="GO:0005886">
    <property type="term" value="C:plasma membrane"/>
    <property type="evidence" value="ECO:0007669"/>
    <property type="project" value="UniProtKB-SubCell"/>
</dbReference>
<dbReference type="Gene3D" id="3.30.565.10">
    <property type="entry name" value="Histidine kinase-like ATPase, C-terminal domain"/>
    <property type="match status" value="1"/>
</dbReference>
<dbReference type="InterPro" id="IPR036890">
    <property type="entry name" value="HATPase_C_sf"/>
</dbReference>
<evidence type="ECO:0000256" key="12">
    <source>
        <dbReference type="ARBA" id="ARBA00023012"/>
    </source>
</evidence>